<gene>
    <name evidence="1" type="ORF">KSU80_13385</name>
</gene>
<dbReference type="AlphaFoldDB" id="A0AB35C7V6"/>
<reference evidence="1" key="1">
    <citation type="submission" date="2021-06" db="EMBL/GenBank/DDBJ databases">
        <title>Collection of gut derived symbiotic bacterial strains cultured from healthy donors.</title>
        <authorList>
            <person name="Lin H."/>
            <person name="Littmann E."/>
            <person name="Pamer E.G."/>
        </authorList>
    </citation>
    <scope>NUCLEOTIDE SEQUENCE</scope>
    <source>
        <strain evidence="1">MSK.5.10</strain>
    </source>
</reference>
<protein>
    <submittedName>
        <fullName evidence="1">Bacteriophage abortive infection AbiH family protein</fullName>
    </submittedName>
</protein>
<comment type="caution">
    <text evidence="1">The sequence shown here is derived from an EMBL/GenBank/DDBJ whole genome shotgun (WGS) entry which is preliminary data.</text>
</comment>
<dbReference type="RefSeq" id="WP_217801805.1">
    <property type="nucleotide sequence ID" value="NZ_JAHOAX010000012.1"/>
</dbReference>
<proteinExistence type="predicted"/>
<dbReference type="EMBL" id="JAHOAX010000012">
    <property type="protein sequence ID" value="MBV3124162.1"/>
    <property type="molecule type" value="Genomic_DNA"/>
</dbReference>
<sequence>MKDSIINNSIENLYLIGNGFDIHHKIKCRYSDFQEWLYENNPVLENRLFQVYDLHHGDLWASLETNLGEITTESILEGYVYGPMLLFISQGNNKPIALSMDEYTENVSEVGYTLKRLYDDLQVEFTKWILQLEDPIPKYKVKIEKSNTLFINFNYTQTLENVYGVQPSNILYIHGCVATNEDLIFGHNKTSEKLLKEWNEDKYSEEELVTLIEAANEIAILYKDVNEIIRKNASFWKKIQNIKRIHVWGLSLSEIDVPYIKHINSIINSKDVFWEFSWYSDSDRKRIVEIITNIGITQYSLVKLEDLICITHKQLQLFDY</sequence>
<organism evidence="1 2">
    <name type="scientific">Phocaeicola dorei</name>
    <dbReference type="NCBI Taxonomy" id="357276"/>
    <lineage>
        <taxon>Bacteria</taxon>
        <taxon>Pseudomonadati</taxon>
        <taxon>Bacteroidota</taxon>
        <taxon>Bacteroidia</taxon>
        <taxon>Bacteroidales</taxon>
        <taxon>Bacteroidaceae</taxon>
        <taxon>Phocaeicola</taxon>
    </lineage>
</organism>
<evidence type="ECO:0000313" key="1">
    <source>
        <dbReference type="EMBL" id="MBV3124162.1"/>
    </source>
</evidence>
<dbReference type="Proteomes" id="UP000777173">
    <property type="component" value="Unassembled WGS sequence"/>
</dbReference>
<name>A0AB35C7V6_9BACT</name>
<dbReference type="InterPro" id="IPR025935">
    <property type="entry name" value="AbiH"/>
</dbReference>
<accession>A0AB35C7V6</accession>
<evidence type="ECO:0000313" key="2">
    <source>
        <dbReference type="Proteomes" id="UP000777173"/>
    </source>
</evidence>
<dbReference type="Pfam" id="PF14253">
    <property type="entry name" value="AbiH"/>
    <property type="match status" value="1"/>
</dbReference>